<feature type="transmembrane region" description="Helical" evidence="1">
    <location>
        <begin position="180"/>
        <end position="203"/>
    </location>
</feature>
<feature type="transmembrane region" description="Helical" evidence="1">
    <location>
        <begin position="51"/>
        <end position="71"/>
    </location>
</feature>
<keyword evidence="3" id="KW-0614">Plasmid</keyword>
<reference evidence="3" key="1">
    <citation type="submission" date="2022-04" db="EMBL/GenBank/DDBJ databases">
        <title>Hymenobacter sp. isolated from the air.</title>
        <authorList>
            <person name="Won M."/>
            <person name="Lee C.-M."/>
            <person name="Woen H.-Y."/>
            <person name="Kwon S.-W."/>
        </authorList>
    </citation>
    <scope>NUCLEOTIDE SEQUENCE</scope>
    <source>
        <strain evidence="3">5420S-77</strain>
        <plasmid evidence="3">unnamed3</plasmid>
    </source>
</reference>
<keyword evidence="3" id="KW-0012">Acyltransferase</keyword>
<keyword evidence="1" id="KW-0472">Membrane</keyword>
<dbReference type="RefSeq" id="WP_245126831.1">
    <property type="nucleotide sequence ID" value="NZ_CP095064.1"/>
</dbReference>
<feature type="transmembrane region" description="Helical" evidence="1">
    <location>
        <begin position="91"/>
        <end position="109"/>
    </location>
</feature>
<dbReference type="PANTHER" id="PTHR23028:SF134">
    <property type="entry name" value="PUTATIVE (AFU_ORTHOLOGUE AFUA_4G08520)-RELATED"/>
    <property type="match status" value="1"/>
</dbReference>
<keyword evidence="3" id="KW-0808">Transferase</keyword>
<feature type="domain" description="Acyltransferase 3" evidence="2">
    <location>
        <begin position="23"/>
        <end position="342"/>
    </location>
</feature>
<feature type="transmembrane region" description="Helical" evidence="1">
    <location>
        <begin position="121"/>
        <end position="141"/>
    </location>
</feature>
<keyword evidence="4" id="KW-1185">Reference proteome</keyword>
<dbReference type="PANTHER" id="PTHR23028">
    <property type="entry name" value="ACETYLTRANSFERASE"/>
    <property type="match status" value="1"/>
</dbReference>
<feature type="transmembrane region" description="Helical" evidence="1">
    <location>
        <begin position="235"/>
        <end position="255"/>
    </location>
</feature>
<dbReference type="EMBL" id="CP095064">
    <property type="protein sequence ID" value="UOQ69077.1"/>
    <property type="molecule type" value="Genomic_DNA"/>
</dbReference>
<feature type="transmembrane region" description="Helical" evidence="1">
    <location>
        <begin position="209"/>
        <end position="228"/>
    </location>
</feature>
<dbReference type="Pfam" id="PF01757">
    <property type="entry name" value="Acyl_transf_3"/>
    <property type="match status" value="1"/>
</dbReference>
<dbReference type="InterPro" id="IPR002656">
    <property type="entry name" value="Acyl_transf_3_dom"/>
</dbReference>
<evidence type="ECO:0000313" key="4">
    <source>
        <dbReference type="Proteomes" id="UP000830401"/>
    </source>
</evidence>
<feature type="transmembrane region" description="Helical" evidence="1">
    <location>
        <begin position="153"/>
        <end position="173"/>
    </location>
</feature>
<keyword evidence="1" id="KW-0812">Transmembrane</keyword>
<dbReference type="GO" id="GO:0016746">
    <property type="term" value="F:acyltransferase activity"/>
    <property type="evidence" value="ECO:0007669"/>
    <property type="project" value="UniProtKB-KW"/>
</dbReference>
<proteinExistence type="predicted"/>
<accession>A0ABY4GE04</accession>
<feature type="transmembrane region" description="Helical" evidence="1">
    <location>
        <begin position="20"/>
        <end position="39"/>
    </location>
</feature>
<evidence type="ECO:0000313" key="3">
    <source>
        <dbReference type="EMBL" id="UOQ69077.1"/>
    </source>
</evidence>
<geneLocation type="plasmid" evidence="3 4">
    <name>unnamed3</name>
</geneLocation>
<gene>
    <name evidence="3" type="ORF">MUN86_26610</name>
</gene>
<sequence length="368" mass="40971">MNTLLQTPLLAPAPQTAPYFGVLDGLRGIAAVAVVLFHFMEFAVPNYADNFIAHAYFAVDFFFCLSGFVIASAYDARLATIGIRAFLLRRLIRLHPLVLVGSVLGWLSFRFDPFSDLYATYANKSGLLFLASCLMIPYPLVPERYFNLFHLNPPTWSLFWEYVANVAYALVLVRLRPPLLAVLTFLAAIALCYEARTATFLGVGFGGDTFGAGAIRMSYSFLVGIVVYRARWILVSRLGFPLIGLLLVAAFVLPFSKPVNWLTDSVVVLFYFPLLVALGAGAPLTPRYAPLCRFLGALSYPLYMVHYPFLWVFLSYVEKYKPSPSSFAVLIPLGLLFLVLLAYGTLVLVDAPLRAYLNRKLTRKQPLA</sequence>
<keyword evidence="1" id="KW-1133">Transmembrane helix</keyword>
<organism evidence="3 4">
    <name type="scientific">Hymenobacter volaticus</name>
    <dbReference type="NCBI Taxonomy" id="2932254"/>
    <lineage>
        <taxon>Bacteria</taxon>
        <taxon>Pseudomonadati</taxon>
        <taxon>Bacteroidota</taxon>
        <taxon>Cytophagia</taxon>
        <taxon>Cytophagales</taxon>
        <taxon>Hymenobacteraceae</taxon>
        <taxon>Hymenobacter</taxon>
    </lineage>
</organism>
<evidence type="ECO:0000256" key="1">
    <source>
        <dbReference type="SAM" id="Phobius"/>
    </source>
</evidence>
<feature type="transmembrane region" description="Helical" evidence="1">
    <location>
        <begin position="261"/>
        <end position="282"/>
    </location>
</feature>
<dbReference type="InterPro" id="IPR050879">
    <property type="entry name" value="Acyltransferase_3"/>
</dbReference>
<feature type="transmembrane region" description="Helical" evidence="1">
    <location>
        <begin position="294"/>
        <end position="314"/>
    </location>
</feature>
<name>A0ABY4GE04_9BACT</name>
<evidence type="ECO:0000259" key="2">
    <source>
        <dbReference type="Pfam" id="PF01757"/>
    </source>
</evidence>
<feature type="transmembrane region" description="Helical" evidence="1">
    <location>
        <begin position="326"/>
        <end position="349"/>
    </location>
</feature>
<protein>
    <submittedName>
        <fullName evidence="3">Acyltransferase</fullName>
    </submittedName>
</protein>
<dbReference type="Proteomes" id="UP000830401">
    <property type="component" value="Plasmid unnamed3"/>
</dbReference>